<gene>
    <name evidence="1" type="ORF">GCM10017161_36220</name>
</gene>
<dbReference type="Proteomes" id="UP000623842">
    <property type="component" value="Unassembled WGS sequence"/>
</dbReference>
<proteinExistence type="predicted"/>
<reference evidence="1" key="2">
    <citation type="submission" date="2020-09" db="EMBL/GenBank/DDBJ databases">
        <authorList>
            <person name="Sun Q."/>
            <person name="Kim S."/>
        </authorList>
    </citation>
    <scope>NUCLEOTIDE SEQUENCE</scope>
    <source>
        <strain evidence="1">KCTC 42731</strain>
    </source>
</reference>
<keyword evidence="2" id="KW-1185">Reference proteome</keyword>
<accession>A0A919BNZ6</accession>
<sequence>MQPHLVLLFRIAKASLIQNKVHPIKPKNLISKISFKLPVFMIITNLYSDMNVKIQATE</sequence>
<evidence type="ECO:0000313" key="2">
    <source>
        <dbReference type="Proteomes" id="UP000623842"/>
    </source>
</evidence>
<dbReference type="EMBL" id="BNCK01000010">
    <property type="protein sequence ID" value="GHG03708.1"/>
    <property type="molecule type" value="Genomic_DNA"/>
</dbReference>
<evidence type="ECO:0000313" key="1">
    <source>
        <dbReference type="EMBL" id="GHG03708.1"/>
    </source>
</evidence>
<organism evidence="1 2">
    <name type="scientific">Thalassotalea marina</name>
    <dbReference type="NCBI Taxonomy" id="1673741"/>
    <lineage>
        <taxon>Bacteria</taxon>
        <taxon>Pseudomonadati</taxon>
        <taxon>Pseudomonadota</taxon>
        <taxon>Gammaproteobacteria</taxon>
        <taxon>Alteromonadales</taxon>
        <taxon>Colwelliaceae</taxon>
        <taxon>Thalassotalea</taxon>
    </lineage>
</organism>
<protein>
    <submittedName>
        <fullName evidence="1">Uncharacterized protein</fullName>
    </submittedName>
</protein>
<reference evidence="1" key="1">
    <citation type="journal article" date="2014" name="Int. J. Syst. Evol. Microbiol.">
        <title>Complete genome sequence of Corynebacterium casei LMG S-19264T (=DSM 44701T), isolated from a smear-ripened cheese.</title>
        <authorList>
            <consortium name="US DOE Joint Genome Institute (JGI-PGF)"/>
            <person name="Walter F."/>
            <person name="Albersmeier A."/>
            <person name="Kalinowski J."/>
            <person name="Ruckert C."/>
        </authorList>
    </citation>
    <scope>NUCLEOTIDE SEQUENCE</scope>
    <source>
        <strain evidence="1">KCTC 42731</strain>
    </source>
</reference>
<name>A0A919BNZ6_9GAMM</name>
<comment type="caution">
    <text evidence="1">The sequence shown here is derived from an EMBL/GenBank/DDBJ whole genome shotgun (WGS) entry which is preliminary data.</text>
</comment>
<dbReference type="AlphaFoldDB" id="A0A919BNZ6"/>